<evidence type="ECO:0000256" key="1">
    <source>
        <dbReference type="ARBA" id="ARBA00006360"/>
    </source>
</evidence>
<keyword evidence="6 11" id="KW-0547">Nucleotide-binding</keyword>
<evidence type="ECO:0000259" key="12">
    <source>
        <dbReference type="SMART" id="SM00382"/>
    </source>
</evidence>
<keyword evidence="5" id="KW-0479">Metal-binding</keyword>
<dbReference type="SMART" id="SM00382">
    <property type="entry name" value="AAA"/>
    <property type="match status" value="1"/>
</dbReference>
<dbReference type="InterPro" id="IPR003593">
    <property type="entry name" value="AAA+_ATPase"/>
</dbReference>
<dbReference type="InterPro" id="IPR027417">
    <property type="entry name" value="P-loop_NTPase"/>
</dbReference>
<dbReference type="PANTHER" id="PTHR11669:SF0">
    <property type="entry name" value="PROTEIN STICHEL-LIKE 2"/>
    <property type="match status" value="1"/>
</dbReference>
<evidence type="ECO:0000256" key="6">
    <source>
        <dbReference type="ARBA" id="ARBA00022741"/>
    </source>
</evidence>
<dbReference type="InterPro" id="IPR045085">
    <property type="entry name" value="HLD_clamp_pol_III_gamma_tau"/>
</dbReference>
<dbReference type="RefSeq" id="WP_322497456.1">
    <property type="nucleotide sequence ID" value="NZ_JARGYT010000012.1"/>
</dbReference>
<evidence type="ECO:0000256" key="10">
    <source>
        <dbReference type="ARBA" id="ARBA00049244"/>
    </source>
</evidence>
<evidence type="ECO:0000256" key="2">
    <source>
        <dbReference type="ARBA" id="ARBA00022679"/>
    </source>
</evidence>
<keyword evidence="4 11" id="KW-0235">DNA replication</keyword>
<reference evidence="13 14" key="1">
    <citation type="submission" date="2023-02" db="EMBL/GenBank/DDBJ databases">
        <title>Host association and intracellularity evolved multiple times independently in the Rickettsiales.</title>
        <authorList>
            <person name="Castelli M."/>
            <person name="Nardi T."/>
            <person name="Gammuto L."/>
            <person name="Bellinzona G."/>
            <person name="Sabaneyeva E."/>
            <person name="Potekhin A."/>
            <person name="Serra V."/>
            <person name="Petroni G."/>
            <person name="Sassera D."/>
        </authorList>
    </citation>
    <scope>NUCLEOTIDE SEQUENCE [LARGE SCALE GENOMIC DNA]</scope>
    <source>
        <strain evidence="13 14">BOD18</strain>
    </source>
</reference>
<dbReference type="CDD" id="cd00009">
    <property type="entry name" value="AAA"/>
    <property type="match status" value="1"/>
</dbReference>
<dbReference type="Gene3D" id="1.10.8.60">
    <property type="match status" value="1"/>
</dbReference>
<dbReference type="Gene3D" id="1.20.272.10">
    <property type="match status" value="1"/>
</dbReference>
<dbReference type="CDD" id="cd18137">
    <property type="entry name" value="HLD_clamp_pol_III_gamma_tau"/>
    <property type="match status" value="1"/>
</dbReference>
<dbReference type="NCBIfam" id="TIGR02397">
    <property type="entry name" value="dnaX_nterm"/>
    <property type="match status" value="1"/>
</dbReference>
<keyword evidence="8 11" id="KW-0067">ATP-binding</keyword>
<keyword evidence="2 11" id="KW-0808">Transferase</keyword>
<evidence type="ECO:0000313" key="13">
    <source>
        <dbReference type="EMBL" id="MDZ5761958.1"/>
    </source>
</evidence>
<feature type="domain" description="AAA+ ATPase" evidence="12">
    <location>
        <begin position="46"/>
        <end position="190"/>
    </location>
</feature>
<protein>
    <recommendedName>
        <fullName evidence="11">DNA polymerase III subunit gamma/tau</fullName>
        <ecNumber evidence="11">2.7.7.7</ecNumber>
    </recommendedName>
</protein>
<comment type="function">
    <text evidence="11">DNA polymerase III is a complex, multichain enzyme responsible for most of the replicative synthesis in bacteria. This DNA polymerase also exhibits 3' to 5' exonuclease activity.</text>
</comment>
<comment type="catalytic activity">
    <reaction evidence="10 11">
        <text>DNA(n) + a 2'-deoxyribonucleoside 5'-triphosphate = DNA(n+1) + diphosphate</text>
        <dbReference type="Rhea" id="RHEA:22508"/>
        <dbReference type="Rhea" id="RHEA-COMP:17339"/>
        <dbReference type="Rhea" id="RHEA-COMP:17340"/>
        <dbReference type="ChEBI" id="CHEBI:33019"/>
        <dbReference type="ChEBI" id="CHEBI:61560"/>
        <dbReference type="ChEBI" id="CHEBI:173112"/>
        <dbReference type="EC" id="2.7.7.7"/>
    </reaction>
</comment>
<keyword evidence="14" id="KW-1185">Reference proteome</keyword>
<dbReference type="InterPro" id="IPR022754">
    <property type="entry name" value="DNA_pol_III_gamma-3"/>
</dbReference>
<evidence type="ECO:0000256" key="11">
    <source>
        <dbReference type="RuleBase" id="RU364063"/>
    </source>
</evidence>
<evidence type="ECO:0000256" key="9">
    <source>
        <dbReference type="ARBA" id="ARBA00022932"/>
    </source>
</evidence>
<dbReference type="InterPro" id="IPR050238">
    <property type="entry name" value="DNA_Rep/Repair_Clamp_Loader"/>
</dbReference>
<dbReference type="SUPFAM" id="SSF48019">
    <property type="entry name" value="post-AAA+ oligomerization domain-like"/>
    <property type="match status" value="1"/>
</dbReference>
<keyword evidence="3 11" id="KW-0548">Nucleotidyltransferase</keyword>
<proteinExistence type="inferred from homology"/>
<evidence type="ECO:0000256" key="8">
    <source>
        <dbReference type="ARBA" id="ARBA00022840"/>
    </source>
</evidence>
<dbReference type="PANTHER" id="PTHR11669">
    <property type="entry name" value="REPLICATION FACTOR C / DNA POLYMERASE III GAMMA-TAU SUBUNIT"/>
    <property type="match status" value="1"/>
</dbReference>
<dbReference type="InterPro" id="IPR012763">
    <property type="entry name" value="DNA_pol_III_sug/sutau_N"/>
</dbReference>
<dbReference type="Proteomes" id="UP001293791">
    <property type="component" value="Unassembled WGS sequence"/>
</dbReference>
<gene>
    <name evidence="11" type="primary">dnaX</name>
    <name evidence="13" type="ORF">Cyrtocomes_00322</name>
</gene>
<organism evidence="13 14">
    <name type="scientific">Candidatus Cyrtobacter comes</name>
    <dbReference type="NCBI Taxonomy" id="675776"/>
    <lineage>
        <taxon>Bacteria</taxon>
        <taxon>Pseudomonadati</taxon>
        <taxon>Pseudomonadota</taxon>
        <taxon>Alphaproteobacteria</taxon>
        <taxon>Rickettsiales</taxon>
        <taxon>Candidatus Midichloriaceae</taxon>
        <taxon>Candidatus Cyrtobacter</taxon>
    </lineage>
</organism>
<evidence type="ECO:0000313" key="14">
    <source>
        <dbReference type="Proteomes" id="UP001293791"/>
    </source>
</evidence>
<dbReference type="EC" id="2.7.7.7" evidence="11"/>
<evidence type="ECO:0000256" key="7">
    <source>
        <dbReference type="ARBA" id="ARBA00022833"/>
    </source>
</evidence>
<evidence type="ECO:0000256" key="3">
    <source>
        <dbReference type="ARBA" id="ARBA00022695"/>
    </source>
</evidence>
<evidence type="ECO:0000256" key="5">
    <source>
        <dbReference type="ARBA" id="ARBA00022723"/>
    </source>
</evidence>
<dbReference type="Pfam" id="PF13177">
    <property type="entry name" value="DNA_pol3_delta2"/>
    <property type="match status" value="1"/>
</dbReference>
<dbReference type="InterPro" id="IPR008921">
    <property type="entry name" value="DNA_pol3_clamp-load_cplx_C"/>
</dbReference>
<keyword evidence="9 11" id="KW-0239">DNA-directed DNA polymerase</keyword>
<comment type="subunit">
    <text evidence="11">DNA polymerase III contains a core (composed of alpha, epsilon and theta chains) that associates with a tau subunit. This core dimerizes to form the POLIII' complex. PolIII' associates with the gamma complex (composed of gamma, delta, delta', psi and chi chains) and with the beta chain to form the complete DNA polymerase III complex.</text>
</comment>
<evidence type="ECO:0000256" key="4">
    <source>
        <dbReference type="ARBA" id="ARBA00022705"/>
    </source>
</evidence>
<dbReference type="SUPFAM" id="SSF52540">
    <property type="entry name" value="P-loop containing nucleoside triphosphate hydrolases"/>
    <property type="match status" value="1"/>
</dbReference>
<name>A0ABU5L754_9RICK</name>
<dbReference type="Pfam" id="PF22608">
    <property type="entry name" value="DNAX_ATPase_lid"/>
    <property type="match status" value="1"/>
</dbReference>
<accession>A0ABU5L754</accession>
<dbReference type="Gene3D" id="3.40.50.300">
    <property type="entry name" value="P-loop containing nucleotide triphosphate hydrolases"/>
    <property type="match status" value="1"/>
</dbReference>
<sequence>MQLFEDQDIKPYVPIARKYRPKLFSDIIGQDPIVELLKSAIRTNRVHHSILFTGTRGVGKTTMARILAKSINCLNRKEGESEPCNTCRSCISISEARNQDVIEIDAASNTSVTDVRVIIDNSLYRPVDSKYKVYIIDEVHMLSTSAFNALLKIIEEPPVHIKFILATTEYNKIPKTILSRCFKLFLGFVPIDVLQQYCRHILQMEGCSSDDLALKIIARSAQGSARDALSILDQAIILGNMNVTTSVVSHMLYFHNLELIWEIFSSISKGDVESAINNVESCCNGGMPPITVLSLLTNFVHCASQFLLNKENFDFEEIIRANSDTLKNIDFTFILRSWQVLMKGFEDMRYSPSQLQALEMLIIKLCYLNEKITPQDMLEQHEESNIPKTTKICTKTHTQNHTVEAEQQRIKSSTITCIGDILELLYANKELNLYNVFYHKIYIMDLSTSRLLISYDRNEVTSASIESLQNVLTKLTGLNIEISEYNNLARSVHEVLNEEKIKKKVK</sequence>
<dbReference type="EMBL" id="JARGYT010000012">
    <property type="protein sequence ID" value="MDZ5761958.1"/>
    <property type="molecule type" value="Genomic_DNA"/>
</dbReference>
<comment type="similarity">
    <text evidence="1 11">Belongs to the DnaX/STICHEL family.</text>
</comment>
<keyword evidence="7" id="KW-0862">Zinc</keyword>
<comment type="caution">
    <text evidence="13">The sequence shown here is derived from an EMBL/GenBank/DDBJ whole genome shotgun (WGS) entry which is preliminary data.</text>
</comment>
<dbReference type="Pfam" id="PF12169">
    <property type="entry name" value="DNA_pol3_gamma3"/>
    <property type="match status" value="1"/>
</dbReference>